<dbReference type="Gene3D" id="3.30.360.10">
    <property type="entry name" value="Dihydrodipicolinate Reductase, domain 2"/>
    <property type="match status" value="1"/>
</dbReference>
<evidence type="ECO:0000256" key="4">
    <source>
        <dbReference type="ARBA" id="ARBA00042988"/>
    </source>
</evidence>
<evidence type="ECO:0000313" key="9">
    <source>
        <dbReference type="Proteomes" id="UP001152649"/>
    </source>
</evidence>
<dbReference type="GO" id="GO:0047837">
    <property type="term" value="F:D-xylose 1-dehydrogenase (NADP+) activity"/>
    <property type="evidence" value="ECO:0007669"/>
    <property type="project" value="UniProtKB-EC"/>
</dbReference>
<evidence type="ECO:0000256" key="1">
    <source>
        <dbReference type="ARBA" id="ARBA00010928"/>
    </source>
</evidence>
<evidence type="ECO:0000313" key="8">
    <source>
        <dbReference type="EMBL" id="CAG8417310.1"/>
    </source>
</evidence>
<dbReference type="Pfam" id="PF01408">
    <property type="entry name" value="GFO_IDH_MocA"/>
    <property type="match status" value="1"/>
</dbReference>
<dbReference type="Gene3D" id="3.40.50.720">
    <property type="entry name" value="NAD(P)-binding Rossmann-like Domain"/>
    <property type="match status" value="1"/>
</dbReference>
<feature type="domain" description="GFO/IDH/MocA-like oxidoreductase" evidence="7">
    <location>
        <begin position="135"/>
        <end position="260"/>
    </location>
</feature>
<dbReference type="EC" id="1.1.1.179" evidence="3"/>
<evidence type="ECO:0000259" key="6">
    <source>
        <dbReference type="Pfam" id="PF01408"/>
    </source>
</evidence>
<keyword evidence="9" id="KW-1185">Reference proteome</keyword>
<dbReference type="GO" id="GO:0000166">
    <property type="term" value="F:nucleotide binding"/>
    <property type="evidence" value="ECO:0007669"/>
    <property type="project" value="InterPro"/>
</dbReference>
<feature type="domain" description="Gfo/Idh/MocA-like oxidoreductase N-terminal" evidence="6">
    <location>
        <begin position="24"/>
        <end position="120"/>
    </location>
</feature>
<dbReference type="Pfam" id="PF22725">
    <property type="entry name" value="GFO_IDH_MocA_C3"/>
    <property type="match status" value="1"/>
</dbReference>
<dbReference type="InterPro" id="IPR036291">
    <property type="entry name" value="NAD(P)-bd_dom_sf"/>
</dbReference>
<dbReference type="OrthoDB" id="2129491at2759"/>
<dbReference type="InterPro" id="IPR000683">
    <property type="entry name" value="Gfo/Idh/MocA-like_OxRdtase_N"/>
</dbReference>
<dbReference type="InterPro" id="IPR055170">
    <property type="entry name" value="GFO_IDH_MocA-like_dom"/>
</dbReference>
<comment type="catalytic activity">
    <reaction evidence="5">
        <text>D-xylose + NADP(+) = D-xylono-1,5-lactone + NADPH + H(+)</text>
        <dbReference type="Rhea" id="RHEA:22000"/>
        <dbReference type="ChEBI" id="CHEBI:15378"/>
        <dbReference type="ChEBI" id="CHEBI:15867"/>
        <dbReference type="ChEBI" id="CHEBI:53455"/>
        <dbReference type="ChEBI" id="CHEBI:57783"/>
        <dbReference type="ChEBI" id="CHEBI:58349"/>
        <dbReference type="EC" id="1.1.1.179"/>
    </reaction>
</comment>
<comment type="similarity">
    <text evidence="1">Belongs to the Gfo/Idh/MocA family.</text>
</comment>
<sequence length="344" mass="37504">MISTMFASDIIAPRPNAPVKHLITALGTSTQQKGNSFVSKIWGNSKEPRPVIYDDYKSVYADKQVDIVYVGTPHSLHRQNCLDAIAAGKHVLCEKPLTINAREAKEVIDAARAKGVALMEAVWTRFFPCVQELQKHLHEHKSIGDIRRAFIEYGAALPISSLGPESRLRDPALGAGALLDIGMYTLMYASVIMGQNLLGTEHPVPEVISAMSITDGIDESNVNVLTYADGTRERVAVCTSTLLSRGPKEFARIEGSEGSITLHTAKGPSCPTSFVLKRGGEETKFAFENPPGTAGFVFEADSFALDVLNGRLENQVMPLDETLRMMALMDGIRDQGGLKYPQDQ</sequence>
<proteinExistence type="inferred from homology"/>
<reference evidence="8" key="1">
    <citation type="submission" date="2021-07" db="EMBL/GenBank/DDBJ databases">
        <authorList>
            <person name="Branca A.L. A."/>
        </authorList>
    </citation>
    <scope>NUCLEOTIDE SEQUENCE</scope>
</reference>
<comment type="caution">
    <text evidence="8">The sequence shown here is derived from an EMBL/GenBank/DDBJ whole genome shotgun (WGS) entry which is preliminary data.</text>
</comment>
<evidence type="ECO:0000256" key="5">
    <source>
        <dbReference type="ARBA" id="ARBA00049233"/>
    </source>
</evidence>
<dbReference type="SUPFAM" id="SSF51735">
    <property type="entry name" value="NAD(P)-binding Rossmann-fold domains"/>
    <property type="match status" value="1"/>
</dbReference>
<dbReference type="SUPFAM" id="SSF55347">
    <property type="entry name" value="Glyceraldehyde-3-phosphate dehydrogenase-like, C-terminal domain"/>
    <property type="match status" value="1"/>
</dbReference>
<organism evidence="8 9">
    <name type="scientific">Penicillium salamii</name>
    <dbReference type="NCBI Taxonomy" id="1612424"/>
    <lineage>
        <taxon>Eukaryota</taxon>
        <taxon>Fungi</taxon>
        <taxon>Dikarya</taxon>
        <taxon>Ascomycota</taxon>
        <taxon>Pezizomycotina</taxon>
        <taxon>Eurotiomycetes</taxon>
        <taxon>Eurotiomycetidae</taxon>
        <taxon>Eurotiales</taxon>
        <taxon>Aspergillaceae</taxon>
        <taxon>Penicillium</taxon>
    </lineage>
</organism>
<keyword evidence="2" id="KW-0560">Oxidoreductase</keyword>
<dbReference type="PANTHER" id="PTHR22604:SF105">
    <property type="entry name" value="TRANS-1,2-DIHYDROBENZENE-1,2-DIOL DEHYDROGENASE"/>
    <property type="match status" value="1"/>
</dbReference>
<dbReference type="AlphaFoldDB" id="A0A9W4NW44"/>
<dbReference type="Proteomes" id="UP001152649">
    <property type="component" value="Unassembled WGS sequence"/>
</dbReference>
<dbReference type="InterPro" id="IPR050984">
    <property type="entry name" value="Gfo/Idh/MocA_domain"/>
</dbReference>
<name>A0A9W4NW44_9EURO</name>
<dbReference type="PANTHER" id="PTHR22604">
    <property type="entry name" value="OXIDOREDUCTASES"/>
    <property type="match status" value="1"/>
</dbReference>
<gene>
    <name evidence="8" type="ORF">PSALAMII_LOCUS9465</name>
</gene>
<evidence type="ECO:0000256" key="2">
    <source>
        <dbReference type="ARBA" id="ARBA00023002"/>
    </source>
</evidence>
<accession>A0A9W4NW44</accession>
<evidence type="ECO:0000259" key="7">
    <source>
        <dbReference type="Pfam" id="PF22725"/>
    </source>
</evidence>
<protein>
    <recommendedName>
        <fullName evidence="3">D-xylose 1-dehydrogenase (NADP(+), D-xylono-1,5-lactone-forming)</fullName>
        <ecNumber evidence="3">1.1.1.179</ecNumber>
    </recommendedName>
    <alternativeName>
        <fullName evidence="4">D-xylose-NADP dehydrogenase</fullName>
    </alternativeName>
</protein>
<evidence type="ECO:0000256" key="3">
    <source>
        <dbReference type="ARBA" id="ARBA00038984"/>
    </source>
</evidence>
<dbReference type="EMBL" id="CAJVPG010000434">
    <property type="protein sequence ID" value="CAG8417310.1"/>
    <property type="molecule type" value="Genomic_DNA"/>
</dbReference>